<evidence type="ECO:0000313" key="4">
    <source>
        <dbReference type="Proteomes" id="UP000254282"/>
    </source>
</evidence>
<evidence type="ECO:0000256" key="1">
    <source>
        <dbReference type="SAM" id="Phobius"/>
    </source>
</evidence>
<proteinExistence type="predicted"/>
<dbReference type="PANTHER" id="PTHR37810">
    <property type="entry name" value="IMMUNITY PROTEIN SDPI"/>
    <property type="match status" value="1"/>
</dbReference>
<gene>
    <name evidence="3" type="ORF">NCTC13532_03325</name>
</gene>
<feature type="transmembrane region" description="Helical" evidence="1">
    <location>
        <begin position="53"/>
        <end position="71"/>
    </location>
</feature>
<dbReference type="AlphaFoldDB" id="A0A381FMM9"/>
<dbReference type="RefSeq" id="WP_115621076.1">
    <property type="nucleotide sequence ID" value="NZ_UFVR01000004.1"/>
</dbReference>
<feature type="transmembrane region" description="Helical" evidence="1">
    <location>
        <begin position="133"/>
        <end position="154"/>
    </location>
</feature>
<feature type="transmembrane region" description="Helical" evidence="1">
    <location>
        <begin position="6"/>
        <end position="28"/>
    </location>
</feature>
<dbReference type="InterPro" id="IPR012867">
    <property type="entry name" value="DUF1648"/>
</dbReference>
<keyword evidence="1" id="KW-0812">Transmembrane</keyword>
<sequence length="155" mass="18232">MEGIIFTVFDILNLVLILLLWIFTLRIYKKLPEKIPTHFDFQGKPDHFGSKKYAFFMPAIGLGIFILLTFLNQYPESANYPVEITKANYEIQYFIMTLFVKWLLFLILLLFLNIQDYTIRYSFNVDSKARVPILIVLPVIFISLMVALISAYIYK</sequence>
<accession>A0A381FMM9</accession>
<dbReference type="Pfam" id="PF07853">
    <property type="entry name" value="DUF1648"/>
    <property type="match status" value="1"/>
</dbReference>
<reference evidence="3 4" key="1">
    <citation type="submission" date="2018-06" db="EMBL/GenBank/DDBJ databases">
        <authorList>
            <consortium name="Pathogen Informatics"/>
            <person name="Doyle S."/>
        </authorList>
    </citation>
    <scope>NUCLEOTIDE SEQUENCE [LARGE SCALE GENOMIC DNA]</scope>
    <source>
        <strain evidence="3 4">NCTC13532</strain>
    </source>
</reference>
<keyword evidence="1" id="KW-1133">Transmembrane helix</keyword>
<dbReference type="STRING" id="254.SAMN05421682_105170"/>
<dbReference type="PANTHER" id="PTHR37810:SF5">
    <property type="entry name" value="IMMUNITY PROTEIN SDPI"/>
    <property type="match status" value="1"/>
</dbReference>
<organism evidence="3 4">
    <name type="scientific">Chryseobacterium indoltheticum</name>
    <dbReference type="NCBI Taxonomy" id="254"/>
    <lineage>
        <taxon>Bacteria</taxon>
        <taxon>Pseudomonadati</taxon>
        <taxon>Bacteroidota</taxon>
        <taxon>Flavobacteriia</taxon>
        <taxon>Flavobacteriales</taxon>
        <taxon>Weeksellaceae</taxon>
        <taxon>Chryseobacterium group</taxon>
        <taxon>Chryseobacterium</taxon>
    </lineage>
</organism>
<dbReference type="Proteomes" id="UP000254282">
    <property type="component" value="Unassembled WGS sequence"/>
</dbReference>
<evidence type="ECO:0000259" key="2">
    <source>
        <dbReference type="Pfam" id="PF07853"/>
    </source>
</evidence>
<evidence type="ECO:0000313" key="3">
    <source>
        <dbReference type="EMBL" id="SUX47743.1"/>
    </source>
</evidence>
<feature type="transmembrane region" description="Helical" evidence="1">
    <location>
        <begin position="91"/>
        <end position="112"/>
    </location>
</feature>
<dbReference type="EMBL" id="UFVR01000004">
    <property type="protein sequence ID" value="SUX47743.1"/>
    <property type="molecule type" value="Genomic_DNA"/>
</dbReference>
<name>A0A381FMM9_9FLAO</name>
<protein>
    <submittedName>
        <fullName evidence="3">Predicted integral membrane protein</fullName>
    </submittedName>
</protein>
<dbReference type="GO" id="GO:0009636">
    <property type="term" value="P:response to toxic substance"/>
    <property type="evidence" value="ECO:0007669"/>
    <property type="project" value="TreeGrafter"/>
</dbReference>
<keyword evidence="1" id="KW-0472">Membrane</keyword>
<feature type="domain" description="DUF1648" evidence="2">
    <location>
        <begin position="15"/>
        <end position="61"/>
    </location>
</feature>